<dbReference type="RefSeq" id="WP_043371260.1">
    <property type="nucleotide sequence ID" value="NZ_CP006704.1"/>
</dbReference>
<proteinExistence type="predicted"/>
<gene>
    <name evidence="1" type="ORF">O987_07045</name>
</gene>
<organism evidence="1 2">
    <name type="scientific">Comamonas testosteroni TK102</name>
    <dbReference type="NCBI Taxonomy" id="1392005"/>
    <lineage>
        <taxon>Bacteria</taxon>
        <taxon>Pseudomonadati</taxon>
        <taxon>Pseudomonadota</taxon>
        <taxon>Betaproteobacteria</taxon>
        <taxon>Burkholderiales</taxon>
        <taxon>Comamonadaceae</taxon>
        <taxon>Comamonas</taxon>
    </lineage>
</organism>
<name>A0A076PIW4_COMTE</name>
<reference evidence="1 2" key="1">
    <citation type="journal article" date="2014" name="Genome Announc.">
        <title>Complete Genome Sequence of Polychlorinated Biphenyl Degrader Comamonas testosteroni TK102 (NBRC 109938).</title>
        <authorList>
            <person name="Fukuda K."/>
            <person name="Hosoyama A."/>
            <person name="Tsuchikane K."/>
            <person name="Ohji S."/>
            <person name="Yamazoe A."/>
            <person name="Fujita N."/>
            <person name="Shintani M."/>
            <person name="Kimbara K."/>
        </authorList>
    </citation>
    <scope>NUCLEOTIDE SEQUENCE [LARGE SCALE GENOMIC DNA]</scope>
    <source>
        <strain evidence="1">TK102</strain>
    </source>
</reference>
<accession>A0A076PIW4</accession>
<dbReference type="Proteomes" id="UP000028782">
    <property type="component" value="Chromosome"/>
</dbReference>
<dbReference type="EMBL" id="CP006704">
    <property type="protein sequence ID" value="AIJ45553.1"/>
    <property type="molecule type" value="Genomic_DNA"/>
</dbReference>
<dbReference type="HOGENOM" id="CLU_1793189_0_0_4"/>
<sequence>MARIEHIKRRLDNWALWKARLNSTGLGFHSVNVLAVDVWSRNSYNGSMIPHIDQEGEETDQAVEALKPGKIHLYQTLHAYYLQDLGVQLIARSTGKSPSTIHAHFDQADHFIAGWLQEQARMREEKEALARGREYMAKQGSLTP</sequence>
<protein>
    <submittedName>
        <fullName evidence="1">Uncharacterized protein</fullName>
    </submittedName>
</protein>
<dbReference type="AlphaFoldDB" id="A0A076PIW4"/>
<evidence type="ECO:0000313" key="2">
    <source>
        <dbReference type="Proteomes" id="UP000028782"/>
    </source>
</evidence>
<dbReference type="KEGG" id="ctes:O987_07045"/>
<evidence type="ECO:0000313" key="1">
    <source>
        <dbReference type="EMBL" id="AIJ45553.1"/>
    </source>
</evidence>